<gene>
    <name evidence="1" type="ORF">HUJ06_030606</name>
</gene>
<dbReference type="AlphaFoldDB" id="A0A822YI68"/>
<dbReference type="Proteomes" id="UP000607653">
    <property type="component" value="Unassembled WGS sequence"/>
</dbReference>
<reference evidence="1 2" key="1">
    <citation type="journal article" date="2020" name="Mol. Biol. Evol.">
        <title>Distinct Expression and Methylation Patterns for Genes with Different Fates following a Single Whole-Genome Duplication in Flowering Plants.</title>
        <authorList>
            <person name="Shi T."/>
            <person name="Rahmani R.S."/>
            <person name="Gugger P.F."/>
            <person name="Wang M."/>
            <person name="Li H."/>
            <person name="Zhang Y."/>
            <person name="Li Z."/>
            <person name="Wang Q."/>
            <person name="Van de Peer Y."/>
            <person name="Marchal K."/>
            <person name="Chen J."/>
        </authorList>
    </citation>
    <scope>NUCLEOTIDE SEQUENCE [LARGE SCALE GENOMIC DNA]</scope>
    <source>
        <tissue evidence="1">Leaf</tissue>
    </source>
</reference>
<protein>
    <submittedName>
        <fullName evidence="1">Uncharacterized protein</fullName>
    </submittedName>
</protein>
<evidence type="ECO:0000313" key="2">
    <source>
        <dbReference type="Proteomes" id="UP000607653"/>
    </source>
</evidence>
<accession>A0A822YI68</accession>
<comment type="caution">
    <text evidence="1">The sequence shown here is derived from an EMBL/GenBank/DDBJ whole genome shotgun (WGS) entry which is preliminary data.</text>
</comment>
<sequence>MAQEEIEKNIVPPLCRPPPVLSLSLSTRGI</sequence>
<keyword evidence="2" id="KW-1185">Reference proteome</keyword>
<proteinExistence type="predicted"/>
<organism evidence="1 2">
    <name type="scientific">Nelumbo nucifera</name>
    <name type="common">Sacred lotus</name>
    <dbReference type="NCBI Taxonomy" id="4432"/>
    <lineage>
        <taxon>Eukaryota</taxon>
        <taxon>Viridiplantae</taxon>
        <taxon>Streptophyta</taxon>
        <taxon>Embryophyta</taxon>
        <taxon>Tracheophyta</taxon>
        <taxon>Spermatophyta</taxon>
        <taxon>Magnoliopsida</taxon>
        <taxon>Proteales</taxon>
        <taxon>Nelumbonaceae</taxon>
        <taxon>Nelumbo</taxon>
    </lineage>
</organism>
<evidence type="ECO:0000313" key="1">
    <source>
        <dbReference type="EMBL" id="DAD29138.1"/>
    </source>
</evidence>
<name>A0A822YI68_NELNU</name>
<dbReference type="EMBL" id="DUZY01000002">
    <property type="protein sequence ID" value="DAD29138.1"/>
    <property type="molecule type" value="Genomic_DNA"/>
</dbReference>